<feature type="transmembrane region" description="Helical" evidence="1">
    <location>
        <begin position="6"/>
        <end position="22"/>
    </location>
</feature>
<dbReference type="AlphaFoldDB" id="A0A2P2KWF9"/>
<keyword evidence="1" id="KW-0472">Membrane</keyword>
<organism evidence="2">
    <name type="scientific">Rhizophora mucronata</name>
    <name type="common">Asiatic mangrove</name>
    <dbReference type="NCBI Taxonomy" id="61149"/>
    <lineage>
        <taxon>Eukaryota</taxon>
        <taxon>Viridiplantae</taxon>
        <taxon>Streptophyta</taxon>
        <taxon>Embryophyta</taxon>
        <taxon>Tracheophyta</taxon>
        <taxon>Spermatophyta</taxon>
        <taxon>Magnoliopsida</taxon>
        <taxon>eudicotyledons</taxon>
        <taxon>Gunneridae</taxon>
        <taxon>Pentapetalae</taxon>
        <taxon>rosids</taxon>
        <taxon>fabids</taxon>
        <taxon>Malpighiales</taxon>
        <taxon>Rhizophoraceae</taxon>
        <taxon>Rhizophora</taxon>
    </lineage>
</organism>
<reference evidence="2" key="1">
    <citation type="submission" date="2018-02" db="EMBL/GenBank/DDBJ databases">
        <title>Rhizophora mucronata_Transcriptome.</title>
        <authorList>
            <person name="Meera S.P."/>
            <person name="Sreeshan A."/>
            <person name="Augustine A."/>
        </authorList>
    </citation>
    <scope>NUCLEOTIDE SEQUENCE</scope>
    <source>
        <tissue evidence="2">Leaf</tissue>
    </source>
</reference>
<name>A0A2P2KWF9_RHIMU</name>
<keyword evidence="1" id="KW-0812">Transmembrane</keyword>
<sequence length="25" mass="3127">MTFIGNFLFWVFILFSGFWFIHEKV</sequence>
<evidence type="ECO:0000256" key="1">
    <source>
        <dbReference type="SAM" id="Phobius"/>
    </source>
</evidence>
<protein>
    <submittedName>
        <fullName evidence="2">Uncharacterized protein LOC105117923</fullName>
    </submittedName>
</protein>
<accession>A0A2P2KWF9</accession>
<proteinExistence type="predicted"/>
<keyword evidence="1" id="KW-1133">Transmembrane helix</keyword>
<dbReference type="EMBL" id="GGEC01029544">
    <property type="protein sequence ID" value="MBX10028.1"/>
    <property type="molecule type" value="Transcribed_RNA"/>
</dbReference>
<evidence type="ECO:0000313" key="2">
    <source>
        <dbReference type="EMBL" id="MBX10028.1"/>
    </source>
</evidence>